<dbReference type="PANTHER" id="PTHR35861">
    <property type="match status" value="1"/>
</dbReference>
<gene>
    <name evidence="4" type="ORF">LMG28688_05786</name>
</gene>
<sequence>MPVTVNYPGVYIEEIPSGVRTITGVATSIAAFVGWAPQGPVDSATLVQSWMDFTRGFGGMDSRSLLGYSVYQFFANGGTQAYIIRVVGAGNVAASVTLSGVLTVSANSPGLWGSAYGIKIKNLATPGRFQLQVYSLPPTPAPAVLVESFENLSMNSGDSRYVQTIVDNQSSYVTATVIGVNPSPPADTATPSPLIGGLDGTVLAPASTSSMPAGAFETAVLPGSGVGVDLLEHVDLFNLLCVPGEADPATLSTLEGFCHDHRAMLIADCYQDATFKTLQTSQGPPVQITAGDNAANAAFYFPWISAPDPLMSNQPGIFPPCGFMAGIYARTDSTRGVWKAPAGTEASLTGVLGVSQPLNDIENGTLNPTAVNCIRNFSVYGTVVWGARTLQGNDQIGSEWKYIPVRRMALYIEESLYRALKWVVFEPNDNPLWSEIRLNVGAFMQNLFRQGAFQGQTPQDAYFVKCDNETTTQNDINLGIVNIAVGFAPLKPAEFVVIQIQQMAGQIAT</sequence>
<evidence type="ECO:0000313" key="5">
    <source>
        <dbReference type="Proteomes" id="UP000494119"/>
    </source>
</evidence>
<comment type="similarity">
    <text evidence="1">Belongs to the myoviridae tail sheath protein family.</text>
</comment>
<evidence type="ECO:0000259" key="2">
    <source>
        <dbReference type="Pfam" id="PF04984"/>
    </source>
</evidence>
<evidence type="ECO:0000256" key="1">
    <source>
        <dbReference type="ARBA" id="ARBA00008005"/>
    </source>
</evidence>
<organism evidence="4 5">
    <name type="scientific">Paraburkholderia caffeinitolerans</name>
    <dbReference type="NCBI Taxonomy" id="1723730"/>
    <lineage>
        <taxon>Bacteria</taxon>
        <taxon>Pseudomonadati</taxon>
        <taxon>Pseudomonadota</taxon>
        <taxon>Betaproteobacteria</taxon>
        <taxon>Burkholderiales</taxon>
        <taxon>Burkholderiaceae</taxon>
        <taxon>Paraburkholderia</taxon>
    </lineage>
</organism>
<evidence type="ECO:0000313" key="4">
    <source>
        <dbReference type="EMBL" id="CAB3803425.1"/>
    </source>
</evidence>
<name>A0A6J5GTE9_9BURK</name>
<dbReference type="AlphaFoldDB" id="A0A6J5GTE9"/>
<dbReference type="InterPro" id="IPR052042">
    <property type="entry name" value="Tail_sheath_structural"/>
</dbReference>
<dbReference type="InterPro" id="IPR020287">
    <property type="entry name" value="Tail_sheath_C"/>
</dbReference>
<protein>
    <recommendedName>
        <fullName evidence="6">Prophage major tail sheath protein</fullName>
    </recommendedName>
</protein>
<dbReference type="PANTHER" id="PTHR35861:SF1">
    <property type="entry name" value="PHAGE TAIL SHEATH PROTEIN"/>
    <property type="match status" value="1"/>
</dbReference>
<reference evidence="4 5" key="1">
    <citation type="submission" date="2020-04" db="EMBL/GenBank/DDBJ databases">
        <authorList>
            <person name="De Canck E."/>
        </authorList>
    </citation>
    <scope>NUCLEOTIDE SEQUENCE [LARGE SCALE GENOMIC DNA]</scope>
    <source>
        <strain evidence="4 5">LMG 28688</strain>
    </source>
</reference>
<dbReference type="Gene3D" id="3.40.50.11780">
    <property type="match status" value="2"/>
</dbReference>
<dbReference type="Pfam" id="PF04984">
    <property type="entry name" value="Phage_sheath_1"/>
    <property type="match status" value="1"/>
</dbReference>
<keyword evidence="5" id="KW-1185">Reference proteome</keyword>
<dbReference type="InterPro" id="IPR035089">
    <property type="entry name" value="Phage_sheath_subtilisin"/>
</dbReference>
<evidence type="ECO:0000259" key="3">
    <source>
        <dbReference type="Pfam" id="PF17482"/>
    </source>
</evidence>
<dbReference type="RefSeq" id="WP_175197603.1">
    <property type="nucleotide sequence ID" value="NZ_CADIKL010000040.1"/>
</dbReference>
<feature type="domain" description="Tail sheath protein C-terminal" evidence="3">
    <location>
        <begin position="398"/>
        <end position="501"/>
    </location>
</feature>
<dbReference type="EMBL" id="CADIKL010000040">
    <property type="protein sequence ID" value="CAB3803425.1"/>
    <property type="molecule type" value="Genomic_DNA"/>
</dbReference>
<dbReference type="Pfam" id="PF17482">
    <property type="entry name" value="Phage_sheath_1C"/>
    <property type="match status" value="1"/>
</dbReference>
<evidence type="ECO:0008006" key="6">
    <source>
        <dbReference type="Google" id="ProtNLM"/>
    </source>
</evidence>
<feature type="domain" description="Tail sheath protein subtilisin-like" evidence="2">
    <location>
        <begin position="237"/>
        <end position="390"/>
    </location>
</feature>
<dbReference type="Proteomes" id="UP000494119">
    <property type="component" value="Unassembled WGS sequence"/>
</dbReference>
<accession>A0A6J5GTE9</accession>
<proteinExistence type="inferred from homology"/>